<evidence type="ECO:0000256" key="2">
    <source>
        <dbReference type="ARBA" id="ARBA00022578"/>
    </source>
</evidence>
<dbReference type="EMBL" id="JH413815">
    <property type="protein sequence ID" value="EHL31403.1"/>
    <property type="molecule type" value="Genomic_DNA"/>
</dbReference>
<dbReference type="eggNOG" id="COG4644">
    <property type="taxonomic scope" value="Bacteria"/>
</dbReference>
<evidence type="ECO:0000313" key="6">
    <source>
        <dbReference type="EMBL" id="EHL31403.1"/>
    </source>
</evidence>
<sequence length="554" mass="63666">MRKLHAEEIDALPENVPTEFLPQMWKDVLYDEDGKIKPHHWEMGFYYALKKELGSGDVFISESRHNRYFWDTVYGEQPWKKEREQQYLNLNLPSEFDAILDELKGEYHRIATKVRNTLPNNDFVTIKDGKFHFTRDDALIISPEVVRLRKLIQSNMPSVRIEQLLSDVARFSGFTTGFTPFYSPDKTIKVPRKPLLAAIIAHAINIGLLGMGSSAVGIDVDSLTHASHTYLRQDTIKEGNRQLINHLLTYPISDEMTNGAYSTSDAQRYAIEAKCSLSSYYPRYYGYYERALSIYTHISKGSVFGTQVISTSEREATYVLTGLLENDTLLNPEFHSTDTHGYTEHIFALCHLLGFNFHPRLKDLAEQNLYKIDGTMSYGDLDDVFAGTIDTDLIRENWDQIVRIIASLKNGLAPAHVIIQKLANRTDNVSKAIRALGRIIKTIYILRYISDKDLRYAVHLHLNQGESRHQLAKKLFFLNRGVFKTSDYEEIMNKSSCLSLVSNAVLVWNTHHIQKVVDRLRAEGYVISSEHLQKISPLMFKHIQIHGTYHFEDI</sequence>
<dbReference type="STRING" id="658187.LDG_6581"/>
<evidence type="ECO:0000256" key="3">
    <source>
        <dbReference type="ARBA" id="ARBA00023125"/>
    </source>
</evidence>
<dbReference type="NCBIfam" id="NF033527">
    <property type="entry name" value="transpos_Tn3"/>
    <property type="match status" value="1"/>
</dbReference>
<keyword evidence="4" id="KW-0233">DNA recombination</keyword>
<name>G9EMW1_9GAMM</name>
<gene>
    <name evidence="6" type="ORF">LDG_6581</name>
</gene>
<evidence type="ECO:0000256" key="4">
    <source>
        <dbReference type="ARBA" id="ARBA00023172"/>
    </source>
</evidence>
<dbReference type="InParanoid" id="G9EMW1"/>
<dbReference type="InterPro" id="IPR047653">
    <property type="entry name" value="Tn3-like_transpos"/>
</dbReference>
<dbReference type="InterPro" id="IPR002513">
    <property type="entry name" value="Tn3_Tnp_DDE_dom"/>
</dbReference>
<dbReference type="GO" id="GO:0004803">
    <property type="term" value="F:transposase activity"/>
    <property type="evidence" value="ECO:0007669"/>
    <property type="project" value="InterPro"/>
</dbReference>
<keyword evidence="2" id="KW-0815">Transposition</keyword>
<evidence type="ECO:0000256" key="1">
    <source>
        <dbReference type="ARBA" id="ARBA00009402"/>
    </source>
</evidence>
<reference evidence="6 7" key="1">
    <citation type="journal article" date="2011" name="BMC Genomics">
        <title>Insight into cross-talk between intra-amoebal pathogens.</title>
        <authorList>
            <person name="Gimenez G."/>
            <person name="Bertelli C."/>
            <person name="Moliner C."/>
            <person name="Robert C."/>
            <person name="Raoult D."/>
            <person name="Fournier P.E."/>
            <person name="Greub G."/>
        </authorList>
    </citation>
    <scope>NUCLEOTIDE SEQUENCE [LARGE SCALE GENOMIC DNA]</scope>
    <source>
        <strain evidence="6 7">LLAP12</strain>
    </source>
</reference>
<dbReference type="Pfam" id="PF01526">
    <property type="entry name" value="DDE_Tnp_Tn3"/>
    <property type="match status" value="1"/>
</dbReference>
<accession>G9EMW1</accession>
<proteinExistence type="inferred from homology"/>
<dbReference type="AlphaFoldDB" id="G9EMW1"/>
<dbReference type="GO" id="GO:0006313">
    <property type="term" value="P:DNA transposition"/>
    <property type="evidence" value="ECO:0007669"/>
    <property type="project" value="InterPro"/>
</dbReference>
<dbReference type="GO" id="GO:0003677">
    <property type="term" value="F:DNA binding"/>
    <property type="evidence" value="ECO:0007669"/>
    <property type="project" value="UniProtKB-KW"/>
</dbReference>
<evidence type="ECO:0000313" key="7">
    <source>
        <dbReference type="Proteomes" id="UP000002770"/>
    </source>
</evidence>
<feature type="domain" description="Tn3 transposase DDE" evidence="5">
    <location>
        <begin position="164"/>
        <end position="549"/>
    </location>
</feature>
<keyword evidence="7" id="KW-1185">Reference proteome</keyword>
<dbReference type="HOGENOM" id="CLU_009098_1_2_6"/>
<protein>
    <recommendedName>
        <fullName evidence="5">Tn3 transposase DDE domain-containing protein</fullName>
    </recommendedName>
</protein>
<organism evidence="6 7">
    <name type="scientific">Legionella drancourtii LLAP12</name>
    <dbReference type="NCBI Taxonomy" id="658187"/>
    <lineage>
        <taxon>Bacteria</taxon>
        <taxon>Pseudomonadati</taxon>
        <taxon>Pseudomonadota</taxon>
        <taxon>Gammaproteobacteria</taxon>
        <taxon>Legionellales</taxon>
        <taxon>Legionellaceae</taxon>
        <taxon>Legionella</taxon>
    </lineage>
</organism>
<comment type="similarity">
    <text evidence="1">Belongs to the transposase 7 family.</text>
</comment>
<evidence type="ECO:0000259" key="5">
    <source>
        <dbReference type="Pfam" id="PF01526"/>
    </source>
</evidence>
<keyword evidence="3" id="KW-0238">DNA-binding</keyword>
<dbReference type="Proteomes" id="UP000002770">
    <property type="component" value="Unassembled WGS sequence"/>
</dbReference>